<keyword evidence="3" id="KW-1185">Reference proteome</keyword>
<evidence type="ECO:0000313" key="3">
    <source>
        <dbReference type="Proteomes" id="UP001372338"/>
    </source>
</evidence>
<gene>
    <name evidence="2" type="ORF">RIF29_15866</name>
</gene>
<dbReference type="Proteomes" id="UP001372338">
    <property type="component" value="Unassembled WGS sequence"/>
</dbReference>
<feature type="compositionally biased region" description="Low complexity" evidence="1">
    <location>
        <begin position="14"/>
        <end position="25"/>
    </location>
</feature>
<evidence type="ECO:0000313" key="2">
    <source>
        <dbReference type="EMBL" id="KAK7274768.1"/>
    </source>
</evidence>
<feature type="region of interest" description="Disordered" evidence="1">
    <location>
        <begin position="1"/>
        <end position="34"/>
    </location>
</feature>
<accession>A0AAN9FLC9</accession>
<comment type="caution">
    <text evidence="2">The sequence shown here is derived from an EMBL/GenBank/DDBJ whole genome shotgun (WGS) entry which is preliminary data.</text>
</comment>
<sequence length="89" mass="9496">MFYDIKYEGGGGLESQLSSSLGRGQKSTPPSSVVALPSRVAPTRRQLQQHLEKCGRATATTTANDTYSWGCVKKRGGFNHGEGTGHGKI</sequence>
<organism evidence="2 3">
    <name type="scientific">Crotalaria pallida</name>
    <name type="common">Smooth rattlebox</name>
    <name type="synonym">Crotalaria striata</name>
    <dbReference type="NCBI Taxonomy" id="3830"/>
    <lineage>
        <taxon>Eukaryota</taxon>
        <taxon>Viridiplantae</taxon>
        <taxon>Streptophyta</taxon>
        <taxon>Embryophyta</taxon>
        <taxon>Tracheophyta</taxon>
        <taxon>Spermatophyta</taxon>
        <taxon>Magnoliopsida</taxon>
        <taxon>eudicotyledons</taxon>
        <taxon>Gunneridae</taxon>
        <taxon>Pentapetalae</taxon>
        <taxon>rosids</taxon>
        <taxon>fabids</taxon>
        <taxon>Fabales</taxon>
        <taxon>Fabaceae</taxon>
        <taxon>Papilionoideae</taxon>
        <taxon>50 kb inversion clade</taxon>
        <taxon>genistoids sensu lato</taxon>
        <taxon>core genistoids</taxon>
        <taxon>Crotalarieae</taxon>
        <taxon>Crotalaria</taxon>
    </lineage>
</organism>
<name>A0AAN9FLC9_CROPI</name>
<evidence type="ECO:0000256" key="1">
    <source>
        <dbReference type="SAM" id="MobiDB-lite"/>
    </source>
</evidence>
<proteinExistence type="predicted"/>
<dbReference type="EMBL" id="JAYWIO010000003">
    <property type="protein sequence ID" value="KAK7274768.1"/>
    <property type="molecule type" value="Genomic_DNA"/>
</dbReference>
<dbReference type="AlphaFoldDB" id="A0AAN9FLC9"/>
<reference evidence="2 3" key="1">
    <citation type="submission" date="2024-01" db="EMBL/GenBank/DDBJ databases">
        <title>The genomes of 5 underutilized Papilionoideae crops provide insights into root nodulation and disease resistanc.</title>
        <authorList>
            <person name="Yuan L."/>
        </authorList>
    </citation>
    <scope>NUCLEOTIDE SEQUENCE [LARGE SCALE GENOMIC DNA]</scope>
    <source>
        <strain evidence="2">ZHUSHIDOU_FW_LH</strain>
        <tissue evidence="2">Leaf</tissue>
    </source>
</reference>
<protein>
    <submittedName>
        <fullName evidence="2">Uncharacterized protein</fullName>
    </submittedName>
</protein>